<comment type="similarity">
    <text evidence="1">Belongs to the short-chain dehydrogenases/reductases (SDR) family.</text>
</comment>
<accession>A0A381TW12</accession>
<dbReference type="PRINTS" id="PR00080">
    <property type="entry name" value="SDRFAMILY"/>
</dbReference>
<feature type="domain" description="Ketoreductase" evidence="2">
    <location>
        <begin position="26"/>
        <end position="206"/>
    </location>
</feature>
<dbReference type="PANTHER" id="PTHR42879">
    <property type="entry name" value="3-OXOACYL-(ACYL-CARRIER-PROTEIN) REDUCTASE"/>
    <property type="match status" value="1"/>
</dbReference>
<name>A0A381TW12_9ZZZZ</name>
<dbReference type="InterPro" id="IPR036291">
    <property type="entry name" value="NAD(P)-bd_dom_sf"/>
</dbReference>
<dbReference type="Gene3D" id="3.40.50.720">
    <property type="entry name" value="NAD(P)-binding Rossmann-like Domain"/>
    <property type="match status" value="1"/>
</dbReference>
<dbReference type="InterPro" id="IPR002347">
    <property type="entry name" value="SDR_fam"/>
</dbReference>
<dbReference type="PANTHER" id="PTHR42879:SF2">
    <property type="entry name" value="3-OXOACYL-[ACYL-CARRIER-PROTEIN] REDUCTASE FABG"/>
    <property type="match status" value="1"/>
</dbReference>
<dbReference type="SUPFAM" id="SSF51735">
    <property type="entry name" value="NAD(P)-binding Rossmann-fold domains"/>
    <property type="match status" value="1"/>
</dbReference>
<proteinExistence type="inferred from homology"/>
<dbReference type="NCBIfam" id="NF009466">
    <property type="entry name" value="PRK12826.1-2"/>
    <property type="match status" value="1"/>
</dbReference>
<dbReference type="Pfam" id="PF13561">
    <property type="entry name" value="adh_short_C2"/>
    <property type="match status" value="1"/>
</dbReference>
<dbReference type="SMART" id="SM00822">
    <property type="entry name" value="PKS_KR"/>
    <property type="match status" value="1"/>
</dbReference>
<dbReference type="FunFam" id="3.40.50.720:FF:000084">
    <property type="entry name" value="Short-chain dehydrogenase reductase"/>
    <property type="match status" value="1"/>
</dbReference>
<dbReference type="AlphaFoldDB" id="A0A381TW12"/>
<reference evidence="3" key="1">
    <citation type="submission" date="2018-05" db="EMBL/GenBank/DDBJ databases">
        <authorList>
            <person name="Lanie J.A."/>
            <person name="Ng W.-L."/>
            <person name="Kazmierczak K.M."/>
            <person name="Andrzejewski T.M."/>
            <person name="Davidsen T.M."/>
            <person name="Wayne K.J."/>
            <person name="Tettelin H."/>
            <person name="Glass J.I."/>
            <person name="Rusch D."/>
            <person name="Podicherti R."/>
            <person name="Tsui H.-C.T."/>
            <person name="Winkler M.E."/>
        </authorList>
    </citation>
    <scope>NUCLEOTIDE SEQUENCE</scope>
</reference>
<evidence type="ECO:0000256" key="1">
    <source>
        <dbReference type="ARBA" id="ARBA00006484"/>
    </source>
</evidence>
<evidence type="ECO:0000259" key="2">
    <source>
        <dbReference type="SMART" id="SM00822"/>
    </source>
</evidence>
<dbReference type="NCBIfam" id="NF005559">
    <property type="entry name" value="PRK07231.1"/>
    <property type="match status" value="1"/>
</dbReference>
<gene>
    <name evidence="3" type="ORF">METZ01_LOCUS73089</name>
</gene>
<protein>
    <recommendedName>
        <fullName evidence="2">Ketoreductase domain-containing protein</fullName>
    </recommendedName>
</protein>
<dbReference type="InterPro" id="IPR057326">
    <property type="entry name" value="KR_dom"/>
</dbReference>
<organism evidence="3">
    <name type="scientific">marine metagenome</name>
    <dbReference type="NCBI Taxonomy" id="408172"/>
    <lineage>
        <taxon>unclassified sequences</taxon>
        <taxon>metagenomes</taxon>
        <taxon>ecological metagenomes</taxon>
    </lineage>
</organism>
<sequence length="269" mass="28621">MHKEKTDMDLENPQPPAAIPDELAGRVAIVTGAGRGMGFAVAVRLAAAGAFVVVNDQKPEAGLATAEYLISKGAAAIAVNGDVTDPDVVDLLIARSSDEYGHINILVNAAGILRRTPVFDMDEDEWDLVLNVNLKGTFLPSKAVLPSMRRSGWGRIVNFSSTAGKTTSTLGGAHYTASKHAVLGLTRHMAMEEAPHGITVNAICPGLIDTEMVRQEVDQDRIDRYTDGFPIHRLGEPFEAAELVAFLASDRAAYITGQALDISGGDLMV</sequence>
<dbReference type="InterPro" id="IPR050259">
    <property type="entry name" value="SDR"/>
</dbReference>
<dbReference type="PRINTS" id="PR00081">
    <property type="entry name" value="GDHRDH"/>
</dbReference>
<dbReference type="EMBL" id="UINC01005271">
    <property type="protein sequence ID" value="SVA20235.1"/>
    <property type="molecule type" value="Genomic_DNA"/>
</dbReference>
<evidence type="ECO:0000313" key="3">
    <source>
        <dbReference type="EMBL" id="SVA20235.1"/>
    </source>
</evidence>